<evidence type="ECO:0000313" key="3">
    <source>
        <dbReference type="EMBL" id="KYF79680.1"/>
    </source>
</evidence>
<feature type="domain" description="Rad50/SbcC-type AAA" evidence="2">
    <location>
        <begin position="5"/>
        <end position="55"/>
    </location>
</feature>
<evidence type="ECO:0000259" key="1">
    <source>
        <dbReference type="Pfam" id="PF13304"/>
    </source>
</evidence>
<dbReference type="Gene3D" id="3.40.50.300">
    <property type="entry name" value="P-loop containing nucleotide triphosphate hydrolases"/>
    <property type="match status" value="2"/>
</dbReference>
<organism evidence="3 4">
    <name type="scientific">Sorangium cellulosum</name>
    <name type="common">Polyangium cellulosum</name>
    <dbReference type="NCBI Taxonomy" id="56"/>
    <lineage>
        <taxon>Bacteria</taxon>
        <taxon>Pseudomonadati</taxon>
        <taxon>Myxococcota</taxon>
        <taxon>Polyangia</taxon>
        <taxon>Polyangiales</taxon>
        <taxon>Polyangiaceae</taxon>
        <taxon>Sorangium</taxon>
    </lineage>
</organism>
<reference evidence="3 4" key="1">
    <citation type="submission" date="2014-02" db="EMBL/GenBank/DDBJ databases">
        <title>The small core and large imbalanced accessory genome model reveals a collaborative survival strategy of Sorangium cellulosum strains in nature.</title>
        <authorList>
            <person name="Han K."/>
            <person name="Peng R."/>
            <person name="Blom J."/>
            <person name="Li Y.-Z."/>
        </authorList>
    </citation>
    <scope>NUCLEOTIDE SEQUENCE [LARGE SCALE GENOMIC DNA]</scope>
    <source>
        <strain evidence="3 4">So0149</strain>
    </source>
</reference>
<dbReference type="InterPro" id="IPR051396">
    <property type="entry name" value="Bact_Antivir_Def_Nuclease"/>
</dbReference>
<evidence type="ECO:0008006" key="5">
    <source>
        <dbReference type="Google" id="ProtNLM"/>
    </source>
</evidence>
<dbReference type="Proteomes" id="UP000075515">
    <property type="component" value="Unassembled WGS sequence"/>
</dbReference>
<dbReference type="SUPFAM" id="SSF52540">
    <property type="entry name" value="P-loop containing nucleoside triphosphate hydrolases"/>
    <property type="match status" value="1"/>
</dbReference>
<dbReference type="PANTHER" id="PTHR43581:SF2">
    <property type="entry name" value="EXCINUCLEASE ATPASE SUBUNIT"/>
    <property type="match status" value="1"/>
</dbReference>
<gene>
    <name evidence="3" type="ORF">BE18_01670</name>
</gene>
<dbReference type="InterPro" id="IPR003959">
    <property type="entry name" value="ATPase_AAA_core"/>
</dbReference>
<dbReference type="Pfam" id="PF13476">
    <property type="entry name" value="AAA_23"/>
    <property type="match status" value="1"/>
</dbReference>
<sequence>MYLKRLILKDLKGIRSLDFSFERKNGAYEGWTVITGDNGAGKTALLRALALAIVGPDVARALQPSLVGWIGRGGKHAEIAAEIVPARDDGFATGRRYERSFWSELDLVKNGGPEVSLVPAARLRRGKKGPLNGPWAENTPGWFAAGYGPFRRLYGASPEAQRLMVGPSRVVRFATMFKEDATLGECEIWLKDLNYKHLEKRPKETRILESVMELLNHDFLQNGIRVEKIDSDGLWLRDARGTVLPLADMSEGYRAALAVLVDIVRHMVAVYGLGEGDKHLISKRDGRVVAEYPGIVLIDEVDAHLHPEWQRRIGFWLKEHFPRIQFIVTTHSPLICQAADEQAIYHLPAPGSDSVPRQLSIEEYWEVVRGTPTEIYRTAAFGMRETRSSLATQARREHARLKAKEKAAALTAAEAQKLKQLELFADPS</sequence>
<accession>A0A150SNU3</accession>
<proteinExistence type="predicted"/>
<dbReference type="PANTHER" id="PTHR43581">
    <property type="entry name" value="ATP/GTP PHOSPHATASE"/>
    <property type="match status" value="1"/>
</dbReference>
<evidence type="ECO:0000313" key="4">
    <source>
        <dbReference type="Proteomes" id="UP000075515"/>
    </source>
</evidence>
<evidence type="ECO:0000259" key="2">
    <source>
        <dbReference type="Pfam" id="PF13476"/>
    </source>
</evidence>
<feature type="domain" description="ATPase AAA-type core" evidence="1">
    <location>
        <begin position="235"/>
        <end position="335"/>
    </location>
</feature>
<dbReference type="EMBL" id="JEMC01003637">
    <property type="protein sequence ID" value="KYF79680.1"/>
    <property type="molecule type" value="Genomic_DNA"/>
</dbReference>
<dbReference type="InterPro" id="IPR027417">
    <property type="entry name" value="P-loop_NTPase"/>
</dbReference>
<dbReference type="CDD" id="cd00267">
    <property type="entry name" value="ABC_ATPase"/>
    <property type="match status" value="1"/>
</dbReference>
<protein>
    <recommendedName>
        <fullName evidence="5">AAA+ ATPase domain-containing protein</fullName>
    </recommendedName>
</protein>
<comment type="caution">
    <text evidence="3">The sequence shown here is derived from an EMBL/GenBank/DDBJ whole genome shotgun (WGS) entry which is preliminary data.</text>
</comment>
<dbReference type="AlphaFoldDB" id="A0A150SNU3"/>
<dbReference type="Pfam" id="PF13304">
    <property type="entry name" value="AAA_21"/>
    <property type="match status" value="1"/>
</dbReference>
<dbReference type="InterPro" id="IPR038729">
    <property type="entry name" value="Rad50/SbcC_AAA"/>
</dbReference>
<name>A0A150SNU3_SORCE</name>
<dbReference type="GO" id="GO:0016887">
    <property type="term" value="F:ATP hydrolysis activity"/>
    <property type="evidence" value="ECO:0007669"/>
    <property type="project" value="InterPro"/>
</dbReference>
<dbReference type="GO" id="GO:0005524">
    <property type="term" value="F:ATP binding"/>
    <property type="evidence" value="ECO:0007669"/>
    <property type="project" value="InterPro"/>
</dbReference>
<dbReference type="GO" id="GO:0006302">
    <property type="term" value="P:double-strand break repair"/>
    <property type="evidence" value="ECO:0007669"/>
    <property type="project" value="InterPro"/>
</dbReference>